<proteinExistence type="predicted"/>
<dbReference type="AlphaFoldDB" id="A0A073K4C9"/>
<dbReference type="Proteomes" id="UP000027822">
    <property type="component" value="Unassembled WGS sequence"/>
</dbReference>
<organism evidence="2 3">
    <name type="scientific">Bacillus manliponensis</name>
    <dbReference type="NCBI Taxonomy" id="574376"/>
    <lineage>
        <taxon>Bacteria</taxon>
        <taxon>Bacillati</taxon>
        <taxon>Bacillota</taxon>
        <taxon>Bacilli</taxon>
        <taxon>Bacillales</taxon>
        <taxon>Bacillaceae</taxon>
        <taxon>Bacillus</taxon>
        <taxon>Bacillus cereus group</taxon>
    </lineage>
</organism>
<accession>A0A073K4C9</accession>
<comment type="caution">
    <text evidence="2">The sequence shown here is derived from an EMBL/GenBank/DDBJ whole genome shotgun (WGS) entry which is preliminary data.</text>
</comment>
<evidence type="ECO:0000313" key="2">
    <source>
        <dbReference type="EMBL" id="KEK17133.1"/>
    </source>
</evidence>
<name>A0A073K4C9_9BACI</name>
<protein>
    <recommendedName>
        <fullName evidence="4">Lipoprotein</fullName>
    </recommendedName>
</protein>
<evidence type="ECO:0000313" key="3">
    <source>
        <dbReference type="Proteomes" id="UP000027822"/>
    </source>
</evidence>
<dbReference type="RefSeq" id="WP_034644187.1">
    <property type="nucleotide sequence ID" value="NZ_CBCSJC010000003.1"/>
</dbReference>
<dbReference type="EMBL" id="JOTN01000044">
    <property type="protein sequence ID" value="KEK17133.1"/>
    <property type="molecule type" value="Genomic_DNA"/>
</dbReference>
<keyword evidence="1" id="KW-0732">Signal</keyword>
<evidence type="ECO:0008006" key="4">
    <source>
        <dbReference type="Google" id="ProtNLM"/>
    </source>
</evidence>
<reference evidence="2 3" key="1">
    <citation type="submission" date="2014-06" db="EMBL/GenBank/DDBJ databases">
        <title>Draft genome sequence of Bacillus manliponensis JCM 15802 (MCCC 1A00708).</title>
        <authorList>
            <person name="Lai Q."/>
            <person name="Liu Y."/>
            <person name="Shao Z."/>
        </authorList>
    </citation>
    <scope>NUCLEOTIDE SEQUENCE [LARGE SCALE GENOMIC DNA]</scope>
    <source>
        <strain evidence="2 3">JCM 15802</strain>
    </source>
</reference>
<sequence length="69" mass="7924">MKQSSLKYSLFIILAAIFTLSACSQDTVNRTEKKEYTFETAKDKGDIIERNGNKFFINCYKFNGICNVI</sequence>
<dbReference type="PROSITE" id="PS51257">
    <property type="entry name" value="PROKAR_LIPOPROTEIN"/>
    <property type="match status" value="1"/>
</dbReference>
<feature type="signal peptide" evidence="1">
    <location>
        <begin position="1"/>
        <end position="24"/>
    </location>
</feature>
<evidence type="ECO:0000256" key="1">
    <source>
        <dbReference type="SAM" id="SignalP"/>
    </source>
</evidence>
<gene>
    <name evidence="2" type="ORF">BAMA_18385</name>
</gene>
<feature type="chain" id="PRO_5001692409" description="Lipoprotein" evidence="1">
    <location>
        <begin position="25"/>
        <end position="69"/>
    </location>
</feature>
<keyword evidence="3" id="KW-1185">Reference proteome</keyword>